<proteinExistence type="predicted"/>
<accession>A0A0B7KCP1</accession>
<protein>
    <recommendedName>
        <fullName evidence="1">Metallo-beta-lactamase domain-containing protein</fullName>
    </recommendedName>
</protein>
<feature type="non-terminal residue" evidence="2">
    <location>
        <position position="1"/>
    </location>
</feature>
<evidence type="ECO:0000313" key="2">
    <source>
        <dbReference type="EMBL" id="CEO55298.1"/>
    </source>
</evidence>
<dbReference type="Pfam" id="PF12706">
    <property type="entry name" value="Lactamase_B_2"/>
    <property type="match status" value="1"/>
</dbReference>
<dbReference type="SUPFAM" id="SSF56281">
    <property type="entry name" value="Metallo-hydrolase/oxidoreductase"/>
    <property type="match status" value="1"/>
</dbReference>
<gene>
    <name evidence="2" type="ORF">BN869_000011356_1</name>
</gene>
<dbReference type="GO" id="GO:0005737">
    <property type="term" value="C:cytoplasm"/>
    <property type="evidence" value="ECO:0007669"/>
    <property type="project" value="TreeGrafter"/>
</dbReference>
<sequence length="438" mass="48609">DGHVGVCPSVCIFGSLIHSVRSFVDLRCPSSIAPCQMSRFVQLPVPVGRRVGSALSGSATASASVVSKTPRRNIPQDALSNPHHVTRNGKLVRFKNPYPSFSHDINPFIVARAMLWPALTGKRKFPDTSNPGIRVLKPQWPSGHESSSKLRATWLGHACYYVEFPSGLRVLYDPVFEERCSPLPFMGPKRYTPAPCTAKDIPLVDIVVISHSHYDHLSIKTVQALKDHHPNAHFLVPLGLEAWFRHRGFKNVTEFDWWEDAELTVRTDDGEIAAKVSCLPAQHATARSLFDENKTLWSSFAITSGGKSVWFAGDTGYRGIKENPDGASYDADFSHLPHNPQFEQIGKLRGPFDLGLIPIGAYSPRMAFSAVHGNPYDAVEIFKDTKCQRAMGIHWGTWALTMEDVLDPPRLLKDALRRSGIAEQGVFDVCDIGESREF</sequence>
<reference evidence="2" key="1">
    <citation type="submission" date="2015-01" db="EMBL/GenBank/DDBJ databases">
        <authorList>
            <person name="Durling Mikael"/>
        </authorList>
    </citation>
    <scope>NUCLEOTIDE SEQUENCE</scope>
</reference>
<dbReference type="AlphaFoldDB" id="A0A0B7KCP1"/>
<dbReference type="GO" id="GO:0070292">
    <property type="term" value="P:N-acylphosphatidylethanolamine metabolic process"/>
    <property type="evidence" value="ECO:0007669"/>
    <property type="project" value="TreeGrafter"/>
</dbReference>
<dbReference type="EMBL" id="CDPU01000050">
    <property type="protein sequence ID" value="CEO55298.1"/>
    <property type="molecule type" value="Genomic_DNA"/>
</dbReference>
<name>A0A0B7KCP1_BIOOC</name>
<organism evidence="2">
    <name type="scientific">Bionectria ochroleuca</name>
    <name type="common">Gliocladium roseum</name>
    <dbReference type="NCBI Taxonomy" id="29856"/>
    <lineage>
        <taxon>Eukaryota</taxon>
        <taxon>Fungi</taxon>
        <taxon>Dikarya</taxon>
        <taxon>Ascomycota</taxon>
        <taxon>Pezizomycotina</taxon>
        <taxon>Sordariomycetes</taxon>
        <taxon>Hypocreomycetidae</taxon>
        <taxon>Hypocreales</taxon>
        <taxon>Bionectriaceae</taxon>
        <taxon>Clonostachys</taxon>
    </lineage>
</organism>
<feature type="domain" description="Metallo-beta-lactamase" evidence="1">
    <location>
        <begin position="169"/>
        <end position="395"/>
    </location>
</feature>
<dbReference type="InterPro" id="IPR036866">
    <property type="entry name" value="RibonucZ/Hydroxyglut_hydro"/>
</dbReference>
<dbReference type="PANTHER" id="PTHR15032">
    <property type="entry name" value="N-ACYL-PHOSPHATIDYLETHANOLAMINE-HYDROLYZING PHOSPHOLIPASE D"/>
    <property type="match status" value="1"/>
</dbReference>
<dbReference type="PANTHER" id="PTHR15032:SF4">
    <property type="entry name" value="N-ACYL-PHOSPHATIDYLETHANOLAMINE-HYDROLYZING PHOSPHOLIPASE D"/>
    <property type="match status" value="1"/>
</dbReference>
<dbReference type="Gene3D" id="3.60.15.10">
    <property type="entry name" value="Ribonuclease Z/Hydroxyacylglutathione hydrolase-like"/>
    <property type="match status" value="1"/>
</dbReference>
<dbReference type="InterPro" id="IPR001279">
    <property type="entry name" value="Metallo-B-lactamas"/>
</dbReference>
<dbReference type="GO" id="GO:0070290">
    <property type="term" value="F:N-acylphosphatidylethanolamine-specific phospholipase D activity"/>
    <property type="evidence" value="ECO:0007669"/>
    <property type="project" value="TreeGrafter"/>
</dbReference>
<dbReference type="GO" id="GO:0070291">
    <property type="term" value="P:N-acylethanolamine metabolic process"/>
    <property type="evidence" value="ECO:0007669"/>
    <property type="project" value="TreeGrafter"/>
</dbReference>
<evidence type="ECO:0000259" key="1">
    <source>
        <dbReference type="Pfam" id="PF12706"/>
    </source>
</evidence>